<name>A0ABX8SI46_9ACTN</name>
<organism evidence="2 3">
    <name type="scientific">Tessaracoccus palaemonis</name>
    <dbReference type="NCBI Taxonomy" id="2829499"/>
    <lineage>
        <taxon>Bacteria</taxon>
        <taxon>Bacillati</taxon>
        <taxon>Actinomycetota</taxon>
        <taxon>Actinomycetes</taxon>
        <taxon>Propionibacteriales</taxon>
        <taxon>Propionibacteriaceae</taxon>
        <taxon>Tessaracoccus</taxon>
    </lineage>
</organism>
<keyword evidence="3" id="KW-1185">Reference proteome</keyword>
<evidence type="ECO:0000313" key="2">
    <source>
        <dbReference type="EMBL" id="QXT62948.1"/>
    </source>
</evidence>
<proteinExistence type="predicted"/>
<dbReference type="Proteomes" id="UP000824504">
    <property type="component" value="Chromosome"/>
</dbReference>
<sequence length="309" mass="33777">MTLASVVIPSRGGADRLPRLLAALTAQVDPEWEAVVVLDGDVDGSEEVVAAHGDTRVRSIVFPENRGRVAALNAGFAETTGDVLIRCDDDLEPGRDYITHHKAAHETEQGGAVGLCRNRFPDTPYARVYGIDADARFQHDAYRSTNPWRYWAANVSVPREVWDRVGPYDADYRAYGWEDVDWGYRLHEAGYPVRLVRELEVPHFGAASTTVSRVDRAFHSGAARRLFEAKHGRAALGAIPAPGAGLWGALVWASTLLLRSRTRLLTTARAVDTILRGLPTPIGRKLVALLVESSAQIGYAHPAETSHGL</sequence>
<dbReference type="EMBL" id="CP079216">
    <property type="protein sequence ID" value="QXT62948.1"/>
    <property type="molecule type" value="Genomic_DNA"/>
</dbReference>
<accession>A0ABX8SI46</accession>
<reference evidence="2 3" key="1">
    <citation type="submission" date="2021-07" db="EMBL/GenBank/DDBJ databases">
        <title>complete genome sequencing of Tessaracoccus sp.J1M15.</title>
        <authorList>
            <person name="Bae J.-W."/>
            <person name="Kim D.-y."/>
        </authorList>
    </citation>
    <scope>NUCLEOTIDE SEQUENCE [LARGE SCALE GENOMIC DNA]</scope>
    <source>
        <strain evidence="2 3">J1M15</strain>
    </source>
</reference>
<evidence type="ECO:0000313" key="3">
    <source>
        <dbReference type="Proteomes" id="UP000824504"/>
    </source>
</evidence>
<dbReference type="Pfam" id="PF00535">
    <property type="entry name" value="Glycos_transf_2"/>
    <property type="match status" value="1"/>
</dbReference>
<evidence type="ECO:0000259" key="1">
    <source>
        <dbReference type="Pfam" id="PF00535"/>
    </source>
</evidence>
<dbReference type="CDD" id="cd00761">
    <property type="entry name" value="Glyco_tranf_GTA_type"/>
    <property type="match status" value="1"/>
</dbReference>
<protein>
    <submittedName>
        <fullName evidence="2">Glycosyltransferase family 2 protein</fullName>
    </submittedName>
</protein>
<dbReference type="PANTHER" id="PTHR43685">
    <property type="entry name" value="GLYCOSYLTRANSFERASE"/>
    <property type="match status" value="1"/>
</dbReference>
<gene>
    <name evidence="2" type="ORF">KDB89_00180</name>
</gene>
<dbReference type="PANTHER" id="PTHR43685:SF3">
    <property type="entry name" value="SLR2126 PROTEIN"/>
    <property type="match status" value="1"/>
</dbReference>
<feature type="domain" description="Glycosyltransferase 2-like" evidence="1">
    <location>
        <begin position="5"/>
        <end position="125"/>
    </location>
</feature>
<dbReference type="RefSeq" id="WP_219082302.1">
    <property type="nucleotide sequence ID" value="NZ_CP079216.1"/>
</dbReference>
<dbReference type="InterPro" id="IPR001173">
    <property type="entry name" value="Glyco_trans_2-like"/>
</dbReference>
<dbReference type="InterPro" id="IPR050834">
    <property type="entry name" value="Glycosyltransf_2"/>
</dbReference>